<evidence type="ECO:0000256" key="3">
    <source>
        <dbReference type="ARBA" id="ARBA00022448"/>
    </source>
</evidence>
<feature type="repeat" description="HEAT" evidence="8">
    <location>
        <begin position="397"/>
        <end position="435"/>
    </location>
</feature>
<dbReference type="PANTHER" id="PTHR10527">
    <property type="entry name" value="IMPORTIN BETA"/>
    <property type="match status" value="1"/>
</dbReference>
<dbReference type="InterPro" id="IPR041653">
    <property type="entry name" value="Importin_rep_4"/>
</dbReference>
<evidence type="ECO:0000313" key="10">
    <source>
        <dbReference type="EMBL" id="KOF75733.1"/>
    </source>
</evidence>
<keyword evidence="6" id="KW-0653">Protein transport</keyword>
<dbReference type="SUPFAM" id="SSF48371">
    <property type="entry name" value="ARM repeat"/>
    <property type="match status" value="2"/>
</dbReference>
<dbReference type="GO" id="GO:0005634">
    <property type="term" value="C:nucleus"/>
    <property type="evidence" value="ECO:0007669"/>
    <property type="project" value="UniProtKB-SubCell"/>
</dbReference>
<evidence type="ECO:0000259" key="9">
    <source>
        <dbReference type="PROSITE" id="PS50166"/>
    </source>
</evidence>
<gene>
    <name evidence="10" type="ORF">OCBIM_22034349mg</name>
</gene>
<dbReference type="STRING" id="37653.A0A0L8GFK8"/>
<dbReference type="InterPro" id="IPR041389">
    <property type="entry name" value="Importin_rep_6"/>
</dbReference>
<dbReference type="Pfam" id="PF25574">
    <property type="entry name" value="TPR_IMB1"/>
    <property type="match status" value="1"/>
</dbReference>
<dbReference type="InterPro" id="IPR058584">
    <property type="entry name" value="IMB1_TNPO1-like_TPR"/>
</dbReference>
<comment type="subcellular location">
    <subcellularLocation>
        <location evidence="2">Cytoplasm</location>
    </subcellularLocation>
    <subcellularLocation>
        <location evidence="1">Nucleus</location>
    </subcellularLocation>
</comment>
<dbReference type="Pfam" id="PF13513">
    <property type="entry name" value="HEAT_EZ"/>
    <property type="match status" value="1"/>
</dbReference>
<dbReference type="Pfam" id="PF18808">
    <property type="entry name" value="Importin_rep_4"/>
    <property type="match status" value="1"/>
</dbReference>
<protein>
    <recommendedName>
        <fullName evidence="9">Importin N-terminal domain-containing protein</fullName>
    </recommendedName>
</protein>
<organism evidence="10">
    <name type="scientific">Octopus bimaculoides</name>
    <name type="common">California two-spotted octopus</name>
    <dbReference type="NCBI Taxonomy" id="37653"/>
    <lineage>
        <taxon>Eukaryota</taxon>
        <taxon>Metazoa</taxon>
        <taxon>Spiralia</taxon>
        <taxon>Lophotrochozoa</taxon>
        <taxon>Mollusca</taxon>
        <taxon>Cephalopoda</taxon>
        <taxon>Coleoidea</taxon>
        <taxon>Octopodiformes</taxon>
        <taxon>Octopoda</taxon>
        <taxon>Incirrata</taxon>
        <taxon>Octopodidae</taxon>
        <taxon>Octopus</taxon>
    </lineage>
</organism>
<dbReference type="InterPro" id="IPR001494">
    <property type="entry name" value="Importin-beta_N"/>
</dbReference>
<evidence type="ECO:0000256" key="1">
    <source>
        <dbReference type="ARBA" id="ARBA00004123"/>
    </source>
</evidence>
<proteinExistence type="predicted"/>
<reference evidence="10" key="1">
    <citation type="submission" date="2015-07" db="EMBL/GenBank/DDBJ databases">
        <title>MeaNS - Measles Nucleotide Surveillance Program.</title>
        <authorList>
            <person name="Tran T."/>
            <person name="Druce J."/>
        </authorList>
    </citation>
    <scope>NUCLEOTIDE SEQUENCE</scope>
    <source>
        <strain evidence="10">UCB-OBI-ISO-001</strain>
        <tissue evidence="10">Gonad</tissue>
    </source>
</reference>
<dbReference type="Pfam" id="PF18829">
    <property type="entry name" value="Importin_rep_6"/>
    <property type="match status" value="1"/>
</dbReference>
<feature type="domain" description="Importin N-terminal" evidence="9">
    <location>
        <begin position="36"/>
        <end position="96"/>
    </location>
</feature>
<dbReference type="InterPro" id="IPR021133">
    <property type="entry name" value="HEAT_type_2"/>
</dbReference>
<dbReference type="EMBL" id="KQ422016">
    <property type="protein sequence ID" value="KOF75733.1"/>
    <property type="molecule type" value="Genomic_DNA"/>
</dbReference>
<dbReference type="GO" id="GO:0005737">
    <property type="term" value="C:cytoplasm"/>
    <property type="evidence" value="ECO:0007669"/>
    <property type="project" value="UniProtKB-SubCell"/>
</dbReference>
<sequence>MADDQTQFETLLGNLLSVDKDIRTHSEATYGNIPAPNKMTFLIGVLQNTSASVPNRSLAAVLLRKLFTSKFDDAWGSLVPDSQIAIKTYLMNIIHQEENPIVRRKVCDAIAELARNMLDEEGNMTWPDILKFLLDCASSEDPRLKESALHIFSSVPGVFGVAQNQHLDTIKRMLGVCLQDKTIDVRYEAVHATTAFIIANEKQLNVLNHFRELLPGIINGVAESVNSDHEDCLVKCLIELADNVPKFLRSHLELILPFCMKVVSNREADDHRRQLSLEVIVALSETAAAMVRKNWKYIPNLVPETLALMVDLEEDPDWAQKDEADDDDIESNAIVGENALDRLACALGGKTILPPIVSHIPQMLSNADWRCRHAALMAISACGEGCHTQMEQMLANIVETVLPYLKDPHPRVRYATCNALGQLSTDFGPCFQKKFHDKVVDALLLTMDDDENPRVQAHAAAALVNFSDDCPKSILLEYLDTILGKLEQVLNKKLHELVEKGRKLVLEQVVSTLAAVADTAEEKFVLYYDKFMPCLKYIVQHATRVELRLLRGKTIECISLIGLAVGKEKFMQDCSEVMQLLLKTQTDMKDLPDDDPQISYMISAWARMCKILGTEFQQYLPMVMGPVLKAVAIQPDVAVVNSDDMKEMEDDTDWQFVTLGDQQSIGVRTSGLEEKATACQMIVCYARELKEGFAEYTEEVVKLIVPLLKFVFHDDVRVSAAESLPYLLECARIKGDHYVADMWNYICPNLLKAIMYEPERAVVPDHLASLGKCIESLGKGCLAQDHMCELVAIIDSFMKEHFSRQEERIERRKDEDFDEVAEEELQEEDLEDVYILSKISDIIHAMFGTHKKDFIPIFDTMSQHFAKLLNPDRPWADRQWGLCVWDDVVEHTDVAAIKYRDFFVPQMVQSICDKRPEVRQAASYGIGVMAMFAEPVFHQVCVESLPMLVKVIQLQDSREPENLSATENIISAVTKICKYCPNHVNVDDILPHWLSWLPIWEDEDEAEHVYNYLCDLIQINNVIILGENNSNLPRIFDIMATTFHKEVLKADNPVYQRMLNILRQAQTNADLFNACISQLSDNQRNTLSAVLAAPPMNN</sequence>
<evidence type="ECO:0000256" key="4">
    <source>
        <dbReference type="ARBA" id="ARBA00022490"/>
    </source>
</evidence>
<dbReference type="GO" id="GO:0006606">
    <property type="term" value="P:protein import into nucleus"/>
    <property type="evidence" value="ECO:0007669"/>
    <property type="project" value="InterPro"/>
</dbReference>
<keyword evidence="4" id="KW-0963">Cytoplasm</keyword>
<dbReference type="OrthoDB" id="543373at2759"/>
<evidence type="ECO:0000256" key="2">
    <source>
        <dbReference type="ARBA" id="ARBA00004496"/>
    </source>
</evidence>
<evidence type="ECO:0000256" key="7">
    <source>
        <dbReference type="ARBA" id="ARBA00023242"/>
    </source>
</evidence>
<name>A0A0L8GFK8_OCTBM</name>
<dbReference type="KEGG" id="obi:106877198"/>
<evidence type="ECO:0000256" key="8">
    <source>
        <dbReference type="PROSITE-ProRule" id="PRU00103"/>
    </source>
</evidence>
<keyword evidence="7" id="KW-0539">Nucleus</keyword>
<accession>A0A0L8GFK8</accession>
<dbReference type="PROSITE" id="PS50077">
    <property type="entry name" value="HEAT_REPEAT"/>
    <property type="match status" value="1"/>
</dbReference>
<dbReference type="GO" id="GO:0031267">
    <property type="term" value="F:small GTPase binding"/>
    <property type="evidence" value="ECO:0007669"/>
    <property type="project" value="InterPro"/>
</dbReference>
<keyword evidence="5" id="KW-0677">Repeat</keyword>
<dbReference type="AlphaFoldDB" id="A0A0L8GFK8"/>
<dbReference type="OMA" id="PKRFVQE"/>
<evidence type="ECO:0000256" key="5">
    <source>
        <dbReference type="ARBA" id="ARBA00022737"/>
    </source>
</evidence>
<dbReference type="PROSITE" id="PS50166">
    <property type="entry name" value="IMPORTIN_B_NT"/>
    <property type="match status" value="1"/>
</dbReference>
<dbReference type="InterPro" id="IPR040122">
    <property type="entry name" value="Importin_beta"/>
</dbReference>
<keyword evidence="3" id="KW-0813">Transport</keyword>
<dbReference type="InterPro" id="IPR016024">
    <property type="entry name" value="ARM-type_fold"/>
</dbReference>
<dbReference type="InterPro" id="IPR011989">
    <property type="entry name" value="ARM-like"/>
</dbReference>
<evidence type="ECO:0000256" key="6">
    <source>
        <dbReference type="ARBA" id="ARBA00022927"/>
    </source>
</evidence>
<dbReference type="InterPro" id="IPR057672">
    <property type="entry name" value="TPR_IPO4/5"/>
</dbReference>
<dbReference type="Pfam" id="PF25780">
    <property type="entry name" value="TPR_IPO5"/>
    <property type="match status" value="1"/>
</dbReference>
<dbReference type="Gene3D" id="1.25.10.10">
    <property type="entry name" value="Leucine-rich Repeat Variant"/>
    <property type="match status" value="1"/>
</dbReference>